<feature type="compositionally biased region" description="Low complexity" evidence="5">
    <location>
        <begin position="96"/>
        <end position="112"/>
    </location>
</feature>
<dbReference type="GO" id="GO:0006508">
    <property type="term" value="P:proteolysis"/>
    <property type="evidence" value="ECO:0007669"/>
    <property type="project" value="UniProtKB-KW"/>
</dbReference>
<evidence type="ECO:0000313" key="7">
    <source>
        <dbReference type="EMBL" id="EJZ87056.1"/>
    </source>
</evidence>
<evidence type="ECO:0000256" key="5">
    <source>
        <dbReference type="SAM" id="MobiDB-lite"/>
    </source>
</evidence>
<protein>
    <recommendedName>
        <fullName evidence="6">NlpC/P60 domain-containing protein</fullName>
    </recommendedName>
</protein>
<sequence>MTNLKPAPRHRKARRPMVPIVELTDTITSLSPIRPVAIASVTGLALTAVVGGAANAVTVSAPSGDQEATPTTTTAPQTTGVTVSVADIEWKAEAPTATAEAPAAATPVAEETVAADRSEAREDLSLSTAATAAAYNAAGSSIVAAALALTGIPYVYGGASYGGVDCSGLTMLAYAAAGISLPHSSGAQAAGGIQVSAGEAQPGDLVAYSGHVAIYIGNGQMVEATVPGSLSKVSPVRAGGMFVRY</sequence>
<evidence type="ECO:0000259" key="6">
    <source>
        <dbReference type="PROSITE" id="PS51935"/>
    </source>
</evidence>
<dbReference type="eggNOG" id="COG0791">
    <property type="taxonomic scope" value="Bacteria"/>
</dbReference>
<evidence type="ECO:0000256" key="3">
    <source>
        <dbReference type="ARBA" id="ARBA00022801"/>
    </source>
</evidence>
<dbReference type="EMBL" id="AGWQ01000004">
    <property type="protein sequence ID" value="EJZ87056.1"/>
    <property type="molecule type" value="Genomic_DNA"/>
</dbReference>
<gene>
    <name evidence="7" type="ORF">HMPREF9241_00645</name>
</gene>
<keyword evidence="3" id="KW-0378">Hydrolase</keyword>
<keyword evidence="4" id="KW-0788">Thiol protease</keyword>
<feature type="region of interest" description="Disordered" evidence="5">
    <location>
        <begin position="96"/>
        <end position="120"/>
    </location>
</feature>
<dbReference type="RefSeq" id="WP_006680850.1">
    <property type="nucleotide sequence ID" value="NZ_JH815208.1"/>
</dbReference>
<feature type="domain" description="NlpC/P60" evidence="6">
    <location>
        <begin position="136"/>
        <end position="245"/>
    </location>
</feature>
<name>K0YU05_9ACTO</name>
<dbReference type="InterPro" id="IPR038765">
    <property type="entry name" value="Papain-like_cys_pep_sf"/>
</dbReference>
<dbReference type="InterPro" id="IPR000064">
    <property type="entry name" value="NLP_P60_dom"/>
</dbReference>
<dbReference type="STRING" id="883077.HMPREF9241_00645"/>
<accession>K0YU05</accession>
<proteinExistence type="inferred from homology"/>
<organism evidence="7 8">
    <name type="scientific">Schaalia turicensis ACS-279-V-Col4</name>
    <dbReference type="NCBI Taxonomy" id="883077"/>
    <lineage>
        <taxon>Bacteria</taxon>
        <taxon>Bacillati</taxon>
        <taxon>Actinomycetota</taxon>
        <taxon>Actinomycetes</taxon>
        <taxon>Actinomycetales</taxon>
        <taxon>Actinomycetaceae</taxon>
        <taxon>Schaalia</taxon>
    </lineage>
</organism>
<dbReference type="PROSITE" id="PS51935">
    <property type="entry name" value="NLPC_P60"/>
    <property type="match status" value="1"/>
</dbReference>
<dbReference type="AlphaFoldDB" id="K0YU05"/>
<evidence type="ECO:0000256" key="2">
    <source>
        <dbReference type="ARBA" id="ARBA00022670"/>
    </source>
</evidence>
<evidence type="ECO:0000256" key="4">
    <source>
        <dbReference type="ARBA" id="ARBA00022807"/>
    </source>
</evidence>
<dbReference type="Gene3D" id="3.90.1720.10">
    <property type="entry name" value="endopeptidase domain like (from Nostoc punctiforme)"/>
    <property type="match status" value="1"/>
</dbReference>
<comment type="similarity">
    <text evidence="1">Belongs to the peptidase C40 family.</text>
</comment>
<keyword evidence="8" id="KW-1185">Reference proteome</keyword>
<dbReference type="SUPFAM" id="SSF54001">
    <property type="entry name" value="Cysteine proteinases"/>
    <property type="match status" value="1"/>
</dbReference>
<dbReference type="PANTHER" id="PTHR47359:SF3">
    <property type="entry name" value="NLP_P60 DOMAIN-CONTAINING PROTEIN-RELATED"/>
    <property type="match status" value="1"/>
</dbReference>
<dbReference type="PANTHER" id="PTHR47359">
    <property type="entry name" value="PEPTIDOGLYCAN DL-ENDOPEPTIDASE CWLO"/>
    <property type="match status" value="1"/>
</dbReference>
<reference evidence="7 8" key="1">
    <citation type="submission" date="2012-07" db="EMBL/GenBank/DDBJ databases">
        <title>The Genome Sequence of Actinomyces turicensis ACS-279-V-COL4.</title>
        <authorList>
            <consortium name="The Broad Institute Genome Sequencing Platform"/>
            <person name="Earl A."/>
            <person name="Ward D."/>
            <person name="Feldgarden M."/>
            <person name="Gevers D."/>
            <person name="Saerens B."/>
            <person name="Vaneechoutte M."/>
            <person name="Walker B."/>
            <person name="Young S.K."/>
            <person name="Zeng Q."/>
            <person name="Gargeya S."/>
            <person name="Fitzgerald M."/>
            <person name="Haas B."/>
            <person name="Abouelleil A."/>
            <person name="Alvarado L."/>
            <person name="Arachchi H.M."/>
            <person name="Berlin A."/>
            <person name="Chapman S.B."/>
            <person name="Goldberg J."/>
            <person name="Griggs A."/>
            <person name="Gujja S."/>
            <person name="Hansen M."/>
            <person name="Howarth C."/>
            <person name="Imamovic A."/>
            <person name="Larimer J."/>
            <person name="McCowen C."/>
            <person name="Montmayeur A."/>
            <person name="Murphy C."/>
            <person name="Neiman D."/>
            <person name="Pearson M."/>
            <person name="Priest M."/>
            <person name="Roberts A."/>
            <person name="Saif S."/>
            <person name="Shea T."/>
            <person name="Sisk P."/>
            <person name="Sykes S."/>
            <person name="Wortman J."/>
            <person name="Nusbaum C."/>
            <person name="Birren B."/>
        </authorList>
    </citation>
    <scope>NUCLEOTIDE SEQUENCE [LARGE SCALE GENOMIC DNA]</scope>
    <source>
        <strain evidence="7 8">ACS-279-V-Col4</strain>
    </source>
</reference>
<evidence type="ECO:0000256" key="1">
    <source>
        <dbReference type="ARBA" id="ARBA00007074"/>
    </source>
</evidence>
<dbReference type="HOGENOM" id="CLU_016043_1_7_11"/>
<keyword evidence="2" id="KW-0645">Protease</keyword>
<dbReference type="GO" id="GO:0008234">
    <property type="term" value="F:cysteine-type peptidase activity"/>
    <property type="evidence" value="ECO:0007669"/>
    <property type="project" value="UniProtKB-KW"/>
</dbReference>
<dbReference type="InterPro" id="IPR051794">
    <property type="entry name" value="PG_Endopeptidase_C40"/>
</dbReference>
<comment type="caution">
    <text evidence="7">The sequence shown here is derived from an EMBL/GenBank/DDBJ whole genome shotgun (WGS) entry which is preliminary data.</text>
</comment>
<dbReference type="Pfam" id="PF00877">
    <property type="entry name" value="NLPC_P60"/>
    <property type="match status" value="1"/>
</dbReference>
<dbReference type="Proteomes" id="UP000003994">
    <property type="component" value="Unassembled WGS sequence"/>
</dbReference>
<evidence type="ECO:0000313" key="8">
    <source>
        <dbReference type="Proteomes" id="UP000003994"/>
    </source>
</evidence>
<dbReference type="PATRIC" id="fig|883077.3.peg.646"/>